<dbReference type="EMBL" id="PEKT03000001">
    <property type="protein sequence ID" value="KAK8442516.1"/>
    <property type="molecule type" value="Genomic_DNA"/>
</dbReference>
<organism evidence="3">
    <name type="scientific">Candidozyma auris</name>
    <name type="common">Yeast</name>
    <name type="synonym">Candida auris</name>
    <dbReference type="NCBI Taxonomy" id="498019"/>
    <lineage>
        <taxon>Eukaryota</taxon>
        <taxon>Fungi</taxon>
        <taxon>Dikarya</taxon>
        <taxon>Ascomycota</taxon>
        <taxon>Saccharomycotina</taxon>
        <taxon>Pichiomycetes</taxon>
        <taxon>Metschnikowiaceae</taxon>
        <taxon>Candidozyma</taxon>
    </lineage>
</organism>
<dbReference type="OMA" id="HWHRIDA"/>
<dbReference type="InterPro" id="IPR011051">
    <property type="entry name" value="RmlC_Cupin_sf"/>
</dbReference>
<dbReference type="VEuPathDB" id="FungiDB:CJJ07_003631"/>
<dbReference type="VEuPathDB" id="FungiDB:CJI97_003062"/>
<dbReference type="PANTHER" id="PTHR33387:SF3">
    <property type="entry name" value="DUF985 DOMAIN-CONTAINING PROTEIN"/>
    <property type="match status" value="1"/>
</dbReference>
<comment type="caution">
    <text evidence="3">The sequence shown here is derived from an EMBL/GenBank/DDBJ whole genome shotgun (WGS) entry which is preliminary data.</text>
</comment>
<evidence type="ECO:0000313" key="4">
    <source>
        <dbReference type="Proteomes" id="UP000230249"/>
    </source>
</evidence>
<dbReference type="VEuPathDB" id="FungiDB:CJJ09_001114"/>
<sequence length="156" mass="18018">MRDKWIQTLTLQPHPEGGYYAETGRSKKTIISEIGLDVPLFTNIHFLLEDKNPSRFHRLCSEEVWYFHDGEPLTVHCIYPNGEYKAVKLGRNPDAGEVLQFEVPRNVIFGSTVEKGWALVSCMVSPGFDFREFQLFSEEELLQVYPEHSAIIKRLT</sequence>
<protein>
    <recommendedName>
        <fullName evidence="1">DUF985 domain-containing protein</fullName>
    </recommendedName>
</protein>
<dbReference type="CDD" id="cd06121">
    <property type="entry name" value="cupin_YML079wp"/>
    <property type="match status" value="1"/>
</dbReference>
<dbReference type="SUPFAM" id="SSF51182">
    <property type="entry name" value="RmlC-like cupins"/>
    <property type="match status" value="1"/>
</dbReference>
<dbReference type="EMBL" id="PEKT02000007">
    <property type="protein sequence ID" value="PIS51410.1"/>
    <property type="molecule type" value="Genomic_DNA"/>
</dbReference>
<dbReference type="InterPro" id="IPR009327">
    <property type="entry name" value="Cupin_DUF985"/>
</dbReference>
<reference evidence="3" key="2">
    <citation type="submission" date="2017-11" db="EMBL/GenBank/DDBJ databases">
        <title>Candida auris genome assembly and annotation.</title>
        <authorList>
            <person name="Munoz J.F."/>
            <person name="Gade L.G."/>
            <person name="Chow N.A."/>
            <person name="Litvintseva A.P."/>
            <person name="Loparev V.N."/>
            <person name="Cuomo C.A."/>
        </authorList>
    </citation>
    <scope>NUCLEOTIDE SEQUENCE</scope>
    <source>
        <strain evidence="3">B8441</strain>
    </source>
</reference>
<dbReference type="Gene3D" id="2.60.120.10">
    <property type="entry name" value="Jelly Rolls"/>
    <property type="match status" value="1"/>
</dbReference>
<dbReference type="VEuPathDB" id="FungiDB:QG37_05115"/>
<accession>A0A2H0ZLA2</accession>
<reference evidence="3 4" key="1">
    <citation type="journal article" date="2017" name="Clin. Infect. Dis.">
        <title>Simultaneous emergence of multidrug-resistant Candida auris on 3 continents confirmed by whole-genome sequencing and epidemiological analyses.</title>
        <authorList>
            <person name="Lockhart S.R."/>
            <person name="Etienne K.A."/>
            <person name="Vallabhaneni S."/>
            <person name="Farooqi J."/>
            <person name="Chowdhary A."/>
            <person name="Govender N.P."/>
            <person name="Colombo A.L."/>
            <person name="Calvo B."/>
            <person name="Cuomo C.A."/>
            <person name="Desjardins C.A."/>
            <person name="Berkow E.L."/>
            <person name="Castanheira M."/>
            <person name="Magobo R.E."/>
            <person name="Jabeen K."/>
            <person name="Asghar R.J."/>
            <person name="Meis J.F."/>
            <person name="Jackson B."/>
            <person name="Chiller T."/>
            <person name="Litvintseva A.P."/>
        </authorList>
    </citation>
    <scope>NUCLEOTIDE SEQUENCE [LARGE SCALE GENOMIC DNA]</scope>
    <source>
        <strain evidence="3 4">B8441</strain>
    </source>
</reference>
<dbReference type="AlphaFoldDB" id="A0A2H0ZLA2"/>
<reference evidence="2 4" key="3">
    <citation type="journal article" date="2018" name="Nat. Commun.">
        <title>Genomic insights into multidrug-resistance, mating and virulence in Candida auris and related emerging species.</title>
        <authorList>
            <person name="Munoz J.F."/>
            <person name="Gade L."/>
            <person name="Chow N.A."/>
            <person name="Loparev V.N."/>
            <person name="Juieng P."/>
            <person name="Berkow E.L."/>
            <person name="Farrer R.A."/>
            <person name="Litvintseva A.P."/>
            <person name="Cuomo C.A."/>
        </authorList>
    </citation>
    <scope>GENOME REANNOTATION</scope>
    <source>
        <strain evidence="2 4">B8441</strain>
    </source>
</reference>
<evidence type="ECO:0000313" key="2">
    <source>
        <dbReference type="EMBL" id="KAK8442516.1"/>
    </source>
</evidence>
<dbReference type="VEuPathDB" id="FungiDB:B9J08_002991"/>
<evidence type="ECO:0000259" key="1">
    <source>
        <dbReference type="Pfam" id="PF06172"/>
    </source>
</evidence>
<evidence type="ECO:0000313" key="3">
    <source>
        <dbReference type="EMBL" id="PIS51410.1"/>
    </source>
</evidence>
<dbReference type="VEuPathDB" id="FungiDB:CJI96_0000821"/>
<dbReference type="PANTHER" id="PTHR33387">
    <property type="entry name" value="RMLC-LIKE JELLY ROLL FOLD PROTEIN"/>
    <property type="match status" value="1"/>
</dbReference>
<proteinExistence type="predicted"/>
<dbReference type="InterPro" id="IPR014710">
    <property type="entry name" value="RmlC-like_jellyroll"/>
</dbReference>
<keyword evidence="4" id="KW-1185">Reference proteome</keyword>
<reference evidence="2" key="4">
    <citation type="submission" date="2024-03" db="EMBL/GenBank/DDBJ databases">
        <title>Improved genome assembly of Candida auris strain B8441 and annotation of B11205.</title>
        <authorList>
            <person name="Cauldron N.C."/>
            <person name="Shea T."/>
            <person name="Cuomo C.A."/>
        </authorList>
    </citation>
    <scope>NUCLEOTIDE SEQUENCE</scope>
    <source>
        <strain evidence="2">B8441</strain>
    </source>
</reference>
<name>A0A2H0ZLA2_CANAR</name>
<feature type="domain" description="DUF985" evidence="1">
    <location>
        <begin position="4"/>
        <end position="135"/>
    </location>
</feature>
<dbReference type="InterPro" id="IPR039935">
    <property type="entry name" value="YML079W-like"/>
</dbReference>
<dbReference type="Proteomes" id="UP000230249">
    <property type="component" value="Unassembled WGS sequence"/>
</dbReference>
<gene>
    <name evidence="3" type="ORF">B9J08_002991</name>
    <name evidence="2" type="ORF">B9J08_00849</name>
</gene>
<dbReference type="Pfam" id="PF06172">
    <property type="entry name" value="Cupin_5"/>
    <property type="match status" value="1"/>
</dbReference>